<sequence>MTIGVQSNDINEHFNKLFSSILLEQQKFDHIKPADESKKEVLNEKLKEYESLKGRGFFYPFMATGRGHGPFVELLDGSVKFDLINAIGVNLLGHSHPIYIKANLEAATSDTMMCGNLLSYQEPYELSKVLLNAVKKSRLKHFWFSCSGSFSNDTALKILWQKKAPNYRLIAFQKSFAGRSIAMQDVTYNQAYREGMPKSIQVDHVPHYNYKNSENAIQETIAALDKLIETNGNTYCALTIELIQGEAGFIYGTKEYYKAIFEWAKKHGIYIWVDEVQSFTRTTEMFAYQMFDLDEYVDVVTIGKVLQAAGTFYTEELNPKAGLIAGTFNGSIASLNAGKATVRYLKEGNFYGEKGRIKELETKFKAKFKALSEGSCKGKIPYYGGIGTMLSFEVGDGSVDVTNKFMKKLFENGIISFSAGKEPTRVRFLLPLPLLDSHIDEIFSIVEKTVLETIN</sequence>
<dbReference type="Gene3D" id="3.90.1150.10">
    <property type="entry name" value="Aspartate Aminotransferase, domain 1"/>
    <property type="match status" value="1"/>
</dbReference>
<keyword evidence="3 6" id="KW-0808">Transferase</keyword>
<dbReference type="Proteomes" id="UP000235584">
    <property type="component" value="Chromosome"/>
</dbReference>
<evidence type="ECO:0000256" key="2">
    <source>
        <dbReference type="ARBA" id="ARBA00022576"/>
    </source>
</evidence>
<comment type="cofactor">
    <cofactor evidence="1">
        <name>pyridoxal 5'-phosphate</name>
        <dbReference type="ChEBI" id="CHEBI:597326"/>
    </cofactor>
</comment>
<dbReference type="InterPro" id="IPR050103">
    <property type="entry name" value="Class-III_PLP-dep_AT"/>
</dbReference>
<evidence type="ECO:0000256" key="5">
    <source>
        <dbReference type="RuleBase" id="RU003560"/>
    </source>
</evidence>
<dbReference type="InterPro" id="IPR015424">
    <property type="entry name" value="PyrdxlP-dep_Trfase"/>
</dbReference>
<keyword evidence="2 6" id="KW-0032">Aminotransferase</keyword>
<keyword evidence="7" id="KW-1185">Reference proteome</keyword>
<gene>
    <name evidence="6" type="ORF">C0V70_18400</name>
</gene>
<evidence type="ECO:0000313" key="6">
    <source>
        <dbReference type="EMBL" id="AUO00040.1"/>
    </source>
</evidence>
<dbReference type="InterPro" id="IPR015421">
    <property type="entry name" value="PyrdxlP-dep_Trfase_major"/>
</dbReference>
<dbReference type="RefSeq" id="WP_102245327.1">
    <property type="nucleotide sequence ID" value="NZ_CP025704.1"/>
</dbReference>
<comment type="similarity">
    <text evidence="5">Belongs to the class-III pyridoxal-phosphate-dependent aminotransferase family.</text>
</comment>
<dbReference type="PANTHER" id="PTHR11986">
    <property type="entry name" value="AMINOTRANSFERASE CLASS III"/>
    <property type="match status" value="1"/>
</dbReference>
<dbReference type="PIRSF" id="PIRSF000521">
    <property type="entry name" value="Transaminase_4ab_Lys_Orn"/>
    <property type="match status" value="1"/>
</dbReference>
<dbReference type="GO" id="GO:0030170">
    <property type="term" value="F:pyridoxal phosphate binding"/>
    <property type="evidence" value="ECO:0007669"/>
    <property type="project" value="InterPro"/>
</dbReference>
<dbReference type="Pfam" id="PF00202">
    <property type="entry name" value="Aminotran_3"/>
    <property type="match status" value="1"/>
</dbReference>
<organism evidence="6 7">
    <name type="scientific">Bacteriovorax stolpii</name>
    <name type="common">Bdellovibrio stolpii</name>
    <dbReference type="NCBI Taxonomy" id="960"/>
    <lineage>
        <taxon>Bacteria</taxon>
        <taxon>Pseudomonadati</taxon>
        <taxon>Bdellovibrionota</taxon>
        <taxon>Bacteriovoracia</taxon>
        <taxon>Bacteriovoracales</taxon>
        <taxon>Bacteriovoracaceae</taxon>
        <taxon>Bacteriovorax</taxon>
    </lineage>
</organism>
<dbReference type="KEGG" id="bsto:C0V70_18400"/>
<reference evidence="6 7" key="1">
    <citation type="submission" date="2018-01" db="EMBL/GenBank/DDBJ databases">
        <title>Complete genome sequence of Bacteriovorax stolpii DSM12778.</title>
        <authorList>
            <person name="Tang B."/>
            <person name="Chang J."/>
        </authorList>
    </citation>
    <scope>NUCLEOTIDE SEQUENCE [LARGE SCALE GENOMIC DNA]</scope>
    <source>
        <strain evidence="6 7">DSM 12778</strain>
    </source>
</reference>
<dbReference type="SUPFAM" id="SSF53383">
    <property type="entry name" value="PLP-dependent transferases"/>
    <property type="match status" value="1"/>
</dbReference>
<keyword evidence="4 5" id="KW-0663">Pyridoxal phosphate</keyword>
<evidence type="ECO:0000313" key="7">
    <source>
        <dbReference type="Proteomes" id="UP000235584"/>
    </source>
</evidence>
<dbReference type="AlphaFoldDB" id="A0A2K9NWZ4"/>
<name>A0A2K9NWZ4_BACTC</name>
<dbReference type="GO" id="GO:0008483">
    <property type="term" value="F:transaminase activity"/>
    <property type="evidence" value="ECO:0007669"/>
    <property type="project" value="UniProtKB-KW"/>
</dbReference>
<dbReference type="InterPro" id="IPR015422">
    <property type="entry name" value="PyrdxlP-dep_Trfase_small"/>
</dbReference>
<evidence type="ECO:0000256" key="4">
    <source>
        <dbReference type="ARBA" id="ARBA00022898"/>
    </source>
</evidence>
<proteinExistence type="inferred from homology"/>
<accession>A0A2K9NWZ4</accession>
<evidence type="ECO:0000256" key="3">
    <source>
        <dbReference type="ARBA" id="ARBA00022679"/>
    </source>
</evidence>
<dbReference type="PANTHER" id="PTHR11986:SF79">
    <property type="entry name" value="ACETYLORNITHINE AMINOTRANSFERASE, MITOCHONDRIAL"/>
    <property type="match status" value="1"/>
</dbReference>
<dbReference type="InterPro" id="IPR005814">
    <property type="entry name" value="Aminotrans_3"/>
</dbReference>
<dbReference type="EMBL" id="CP025704">
    <property type="protein sequence ID" value="AUO00040.1"/>
    <property type="molecule type" value="Genomic_DNA"/>
</dbReference>
<protein>
    <submittedName>
        <fullName evidence="6">Acetylornithine aminotransferase</fullName>
    </submittedName>
</protein>
<dbReference type="Gene3D" id="3.40.640.10">
    <property type="entry name" value="Type I PLP-dependent aspartate aminotransferase-like (Major domain)"/>
    <property type="match status" value="1"/>
</dbReference>
<evidence type="ECO:0000256" key="1">
    <source>
        <dbReference type="ARBA" id="ARBA00001933"/>
    </source>
</evidence>
<dbReference type="GO" id="GO:0042802">
    <property type="term" value="F:identical protein binding"/>
    <property type="evidence" value="ECO:0007669"/>
    <property type="project" value="TreeGrafter"/>
</dbReference>